<dbReference type="SUPFAM" id="SSF50156">
    <property type="entry name" value="PDZ domain-like"/>
    <property type="match status" value="2"/>
</dbReference>
<dbReference type="Proteomes" id="UP000192578">
    <property type="component" value="Unassembled WGS sequence"/>
</dbReference>
<dbReference type="PROSITE" id="PS50106">
    <property type="entry name" value="PDZ"/>
    <property type="match status" value="2"/>
</dbReference>
<dbReference type="PANTHER" id="PTHR19964:SF92">
    <property type="entry name" value="PATJ HOMOLOG"/>
    <property type="match status" value="1"/>
</dbReference>
<evidence type="ECO:0000259" key="1">
    <source>
        <dbReference type="PROSITE" id="PS50106"/>
    </source>
</evidence>
<dbReference type="PANTHER" id="PTHR19964">
    <property type="entry name" value="MULTIPLE PDZ DOMAIN PROTEIN"/>
    <property type="match status" value="1"/>
</dbReference>
<name>A0A1W0WQI5_HYPEX</name>
<feature type="domain" description="PDZ" evidence="1">
    <location>
        <begin position="25"/>
        <end position="110"/>
    </location>
</feature>
<keyword evidence="3" id="KW-1185">Reference proteome</keyword>
<dbReference type="SMART" id="SM00228">
    <property type="entry name" value="PDZ"/>
    <property type="match status" value="2"/>
</dbReference>
<dbReference type="InterPro" id="IPR036034">
    <property type="entry name" value="PDZ_sf"/>
</dbReference>
<organism evidence="2 3">
    <name type="scientific">Hypsibius exemplaris</name>
    <name type="common">Freshwater tardigrade</name>
    <dbReference type="NCBI Taxonomy" id="2072580"/>
    <lineage>
        <taxon>Eukaryota</taxon>
        <taxon>Metazoa</taxon>
        <taxon>Ecdysozoa</taxon>
        <taxon>Tardigrada</taxon>
        <taxon>Eutardigrada</taxon>
        <taxon>Parachela</taxon>
        <taxon>Hypsibioidea</taxon>
        <taxon>Hypsibiidae</taxon>
        <taxon>Hypsibius</taxon>
    </lineage>
</organism>
<comment type="caution">
    <text evidence="2">The sequence shown here is derived from an EMBL/GenBank/DDBJ whole genome shotgun (WGS) entry which is preliminary data.</text>
</comment>
<dbReference type="OrthoDB" id="438726at2759"/>
<dbReference type="AlphaFoldDB" id="A0A1W0WQI5"/>
<evidence type="ECO:0000313" key="3">
    <source>
        <dbReference type="Proteomes" id="UP000192578"/>
    </source>
</evidence>
<accession>A0A1W0WQI5</accession>
<proteinExistence type="predicted"/>
<gene>
    <name evidence="2" type="ORF">BV898_08386</name>
</gene>
<dbReference type="InterPro" id="IPR001478">
    <property type="entry name" value="PDZ"/>
</dbReference>
<protein>
    <submittedName>
        <fullName evidence="2">Multiple PDZ domain protein</fullName>
    </submittedName>
</protein>
<dbReference type="EMBL" id="MTYJ01000060">
    <property type="protein sequence ID" value="OQV17452.1"/>
    <property type="molecule type" value="Genomic_DNA"/>
</dbReference>
<dbReference type="Pfam" id="PF00595">
    <property type="entry name" value="PDZ"/>
    <property type="match status" value="2"/>
</dbReference>
<sequence length="301" mass="33650">MSNKGNTQSDSCDFPDPIVENKETVICLPSDIDNDDFGIELTGGCHSYLGVICIHKIYENSAAHSDGRLRRGDIIIDVNGKSMKKASLEEAKLALIESPHPLQLTLIRDPDPLCLFTSIEEPKIFITVELWKNHTNEPLGISLLERKGIGVFVTWISPNSPAELSQRIRQGDKIIDINGTPVKGLDQSQVAASLREAEHSVVLVLGRIPALHAKIQDWIHDRHFQRKPLNVVRTSSWSHSDIHLLRAKKSAALASRRADENSLGRRQSRRFSAFNLRLRSNSTHMERLAVHSAPPPNNQPR</sequence>
<evidence type="ECO:0000313" key="2">
    <source>
        <dbReference type="EMBL" id="OQV17452.1"/>
    </source>
</evidence>
<dbReference type="Gene3D" id="2.30.42.10">
    <property type="match status" value="2"/>
</dbReference>
<feature type="domain" description="PDZ" evidence="1">
    <location>
        <begin position="127"/>
        <end position="209"/>
    </location>
</feature>
<dbReference type="CDD" id="cd00136">
    <property type="entry name" value="PDZ_canonical"/>
    <property type="match status" value="1"/>
</dbReference>
<dbReference type="InterPro" id="IPR051342">
    <property type="entry name" value="PDZ_scaffold"/>
</dbReference>
<reference evidence="3" key="1">
    <citation type="submission" date="2017-01" db="EMBL/GenBank/DDBJ databases">
        <title>Comparative genomics of anhydrobiosis in the tardigrade Hypsibius dujardini.</title>
        <authorList>
            <person name="Yoshida Y."/>
            <person name="Koutsovoulos G."/>
            <person name="Laetsch D."/>
            <person name="Stevens L."/>
            <person name="Kumar S."/>
            <person name="Horikawa D."/>
            <person name="Ishino K."/>
            <person name="Komine S."/>
            <person name="Tomita M."/>
            <person name="Blaxter M."/>
            <person name="Arakawa K."/>
        </authorList>
    </citation>
    <scope>NUCLEOTIDE SEQUENCE [LARGE SCALE GENOMIC DNA]</scope>
    <source>
        <strain evidence="3">Z151</strain>
    </source>
</reference>